<evidence type="ECO:0000256" key="1">
    <source>
        <dbReference type="SAM" id="Phobius"/>
    </source>
</evidence>
<keyword evidence="1" id="KW-0472">Membrane</keyword>
<comment type="caution">
    <text evidence="2">The sequence shown here is derived from an EMBL/GenBank/DDBJ whole genome shotgun (WGS) entry which is preliminary data.</text>
</comment>
<protein>
    <recommendedName>
        <fullName evidence="4">DUF2946 domain-containing protein</fullName>
    </recommendedName>
</protein>
<evidence type="ECO:0000313" key="3">
    <source>
        <dbReference type="Proteomes" id="UP001139646"/>
    </source>
</evidence>
<accession>A0ABS9X2M7</accession>
<gene>
    <name evidence="2" type="ORF">L3081_10345</name>
</gene>
<evidence type="ECO:0008006" key="4">
    <source>
        <dbReference type="Google" id="ProtNLM"/>
    </source>
</evidence>
<proteinExistence type="predicted"/>
<keyword evidence="1" id="KW-0812">Transmembrane</keyword>
<dbReference type="RefSeq" id="WP_242285875.1">
    <property type="nucleotide sequence ID" value="NZ_JAKKSL010000002.1"/>
</dbReference>
<organism evidence="2 3">
    <name type="scientific">Colwellia maritima</name>
    <dbReference type="NCBI Taxonomy" id="2912588"/>
    <lineage>
        <taxon>Bacteria</taxon>
        <taxon>Pseudomonadati</taxon>
        <taxon>Pseudomonadota</taxon>
        <taxon>Gammaproteobacteria</taxon>
        <taxon>Alteromonadales</taxon>
        <taxon>Colwelliaceae</taxon>
        <taxon>Colwellia</taxon>
    </lineage>
</organism>
<keyword evidence="1" id="KW-1133">Transmembrane helix</keyword>
<keyword evidence="3" id="KW-1185">Reference proteome</keyword>
<reference evidence="2" key="1">
    <citation type="submission" date="2022-01" db="EMBL/GenBank/DDBJ databases">
        <title>Colwellia maritima, isolated from seawater.</title>
        <authorList>
            <person name="Kristyanto S."/>
            <person name="Jung J."/>
            <person name="Jeon C.O."/>
        </authorList>
    </citation>
    <scope>NUCLEOTIDE SEQUENCE</scope>
    <source>
        <strain evidence="2">MSW7</strain>
    </source>
</reference>
<feature type="transmembrane region" description="Helical" evidence="1">
    <location>
        <begin position="12"/>
        <end position="33"/>
    </location>
</feature>
<dbReference type="EMBL" id="JAKKSL010000002">
    <property type="protein sequence ID" value="MCI2283721.1"/>
    <property type="molecule type" value="Genomic_DNA"/>
</dbReference>
<evidence type="ECO:0000313" key="2">
    <source>
        <dbReference type="EMBL" id="MCI2283721.1"/>
    </source>
</evidence>
<sequence>MVDKSMLFRLNWLFIMFIYLSVNGQVFATSIHICSEMAMTSTVLSSTQVNVNIHDHHQSEHHDVSEQTNKDHDSHESAIMDNCQCVDCDCVQTISGQANSSLIQNAKISDYFPVISTVLARPNQDFISLPHSNPFRPPIKS</sequence>
<dbReference type="Proteomes" id="UP001139646">
    <property type="component" value="Unassembled WGS sequence"/>
</dbReference>
<name>A0ABS9X2M7_9GAMM</name>